<dbReference type="Proteomes" id="UP000220435">
    <property type="component" value="Unassembled WGS sequence"/>
</dbReference>
<accession>A0AB73RHT1</accession>
<evidence type="ECO:0000313" key="1">
    <source>
        <dbReference type="EMBL" id="PEK25645.1"/>
    </source>
</evidence>
<evidence type="ECO:0000313" key="2">
    <source>
        <dbReference type="Proteomes" id="UP000220435"/>
    </source>
</evidence>
<dbReference type="EMBL" id="NUFG01000006">
    <property type="protein sequence ID" value="PEK25645.1"/>
    <property type="molecule type" value="Genomic_DNA"/>
</dbReference>
<gene>
    <name evidence="1" type="ORF">CN694_09825</name>
</gene>
<sequence>MTSLYYERFFEYICHNSRYINDFSNISITTRNISTIFQIYLSQLAIYQRFFKYIYHNSQYINDLTQNIDLPAKNDKTKREAVQKDNLSFLTSIKI</sequence>
<dbReference type="AlphaFoldDB" id="A0AB73RHT1"/>
<reference evidence="1 2" key="1">
    <citation type="submission" date="2017-09" db="EMBL/GenBank/DDBJ databases">
        <title>Large-scale bioinformatics analysis of Bacillus genomes uncovers conserved roles of natural products in bacterial physiology.</title>
        <authorList>
            <consortium name="Agbiome Team Llc"/>
            <person name="Bleich R.M."/>
            <person name="Kirk G.J."/>
            <person name="Santa Maria K.C."/>
            <person name="Allen S.E."/>
            <person name="Farag S."/>
            <person name="Shank E.A."/>
            <person name="Bowers A."/>
        </authorList>
    </citation>
    <scope>NUCLEOTIDE SEQUENCE [LARGE SCALE GENOMIC DNA]</scope>
    <source>
        <strain evidence="1 2">AFS000414</strain>
    </source>
</reference>
<organism evidence="1 2">
    <name type="scientific">Bacillus wiedmannii</name>
    <dbReference type="NCBI Taxonomy" id="1890302"/>
    <lineage>
        <taxon>Bacteria</taxon>
        <taxon>Bacillati</taxon>
        <taxon>Bacillota</taxon>
        <taxon>Bacilli</taxon>
        <taxon>Bacillales</taxon>
        <taxon>Bacillaceae</taxon>
        <taxon>Bacillus</taxon>
        <taxon>Bacillus cereus group</taxon>
    </lineage>
</organism>
<protein>
    <submittedName>
        <fullName evidence="1">Uncharacterized protein</fullName>
    </submittedName>
</protein>
<comment type="caution">
    <text evidence="1">The sequence shown here is derived from an EMBL/GenBank/DDBJ whole genome shotgun (WGS) entry which is preliminary data.</text>
</comment>
<name>A0AB73RHT1_9BACI</name>
<proteinExistence type="predicted"/>